<evidence type="ECO:0000313" key="3">
    <source>
        <dbReference type="Proteomes" id="UP001219525"/>
    </source>
</evidence>
<gene>
    <name evidence="2" type="ORF">GGX14DRAFT_701374</name>
</gene>
<sequence length="225" mass="24287">MSPKPKNVHWKLAVEEYAACDSPESWTSPLPSVQLPPTPQLRQDLPLPATPGPSLDIHPTLTPAYALQLDFSFPSAAFRGNPQLTDTLLDAPACTPPRRALVVRIASGLYKKRVEIRAGGRGGGAVTVGDVLTAVQRHLREYDAGPDIPRDAAPYAARRVATVNGFCSGRPARTQLAHIRAEQDGGPRIVDRLLGHTLFAGLAPMLGQPDHHWQLELAVPPRYAA</sequence>
<dbReference type="Proteomes" id="UP001219525">
    <property type="component" value="Unassembled WGS sequence"/>
</dbReference>
<reference evidence="2" key="1">
    <citation type="submission" date="2023-03" db="EMBL/GenBank/DDBJ databases">
        <title>Massive genome expansion in bonnet fungi (Mycena s.s.) driven by repeated elements and novel gene families across ecological guilds.</title>
        <authorList>
            <consortium name="Lawrence Berkeley National Laboratory"/>
            <person name="Harder C.B."/>
            <person name="Miyauchi S."/>
            <person name="Viragh M."/>
            <person name="Kuo A."/>
            <person name="Thoen E."/>
            <person name="Andreopoulos B."/>
            <person name="Lu D."/>
            <person name="Skrede I."/>
            <person name="Drula E."/>
            <person name="Henrissat B."/>
            <person name="Morin E."/>
            <person name="Kohler A."/>
            <person name="Barry K."/>
            <person name="LaButti K."/>
            <person name="Morin E."/>
            <person name="Salamov A."/>
            <person name="Lipzen A."/>
            <person name="Mereny Z."/>
            <person name="Hegedus B."/>
            <person name="Baldrian P."/>
            <person name="Stursova M."/>
            <person name="Weitz H."/>
            <person name="Taylor A."/>
            <person name="Grigoriev I.V."/>
            <person name="Nagy L.G."/>
            <person name="Martin F."/>
            <person name="Kauserud H."/>
        </authorList>
    </citation>
    <scope>NUCLEOTIDE SEQUENCE</scope>
    <source>
        <strain evidence="2">9144</strain>
    </source>
</reference>
<organism evidence="2 3">
    <name type="scientific">Mycena pura</name>
    <dbReference type="NCBI Taxonomy" id="153505"/>
    <lineage>
        <taxon>Eukaryota</taxon>
        <taxon>Fungi</taxon>
        <taxon>Dikarya</taxon>
        <taxon>Basidiomycota</taxon>
        <taxon>Agaricomycotina</taxon>
        <taxon>Agaricomycetes</taxon>
        <taxon>Agaricomycetidae</taxon>
        <taxon>Agaricales</taxon>
        <taxon>Marasmiineae</taxon>
        <taxon>Mycenaceae</taxon>
        <taxon>Mycena</taxon>
    </lineage>
</organism>
<evidence type="ECO:0000259" key="1">
    <source>
        <dbReference type="Pfam" id="PF20415"/>
    </source>
</evidence>
<comment type="caution">
    <text evidence="2">The sequence shown here is derived from an EMBL/GenBank/DDBJ whole genome shotgun (WGS) entry which is preliminary data.</text>
</comment>
<dbReference type="AlphaFoldDB" id="A0AAD6UUN8"/>
<proteinExistence type="predicted"/>
<dbReference type="EMBL" id="JARJCW010000119">
    <property type="protein sequence ID" value="KAJ7192515.1"/>
    <property type="molecule type" value="Genomic_DNA"/>
</dbReference>
<protein>
    <recommendedName>
        <fullName evidence="1">DUF6699 domain-containing protein</fullName>
    </recommendedName>
</protein>
<keyword evidence="3" id="KW-1185">Reference proteome</keyword>
<dbReference type="InterPro" id="IPR046522">
    <property type="entry name" value="DUF6699"/>
</dbReference>
<accession>A0AAD6UUN8</accession>
<dbReference type="Pfam" id="PF20415">
    <property type="entry name" value="DUF6699"/>
    <property type="match status" value="1"/>
</dbReference>
<evidence type="ECO:0000313" key="2">
    <source>
        <dbReference type="EMBL" id="KAJ7192515.1"/>
    </source>
</evidence>
<feature type="domain" description="DUF6699" evidence="1">
    <location>
        <begin position="73"/>
        <end position="204"/>
    </location>
</feature>
<name>A0AAD6UUN8_9AGAR</name>